<proteinExistence type="predicted"/>
<comment type="caution">
    <text evidence="1">The sequence shown here is derived from an EMBL/GenBank/DDBJ whole genome shotgun (WGS) entry which is preliminary data.</text>
</comment>
<gene>
    <name evidence="1" type="ORF">FA95DRAFT_971435</name>
</gene>
<keyword evidence="2" id="KW-1185">Reference proteome</keyword>
<reference evidence="1" key="1">
    <citation type="submission" date="2021-02" db="EMBL/GenBank/DDBJ databases">
        <authorList>
            <consortium name="DOE Joint Genome Institute"/>
            <person name="Ahrendt S."/>
            <person name="Looney B.P."/>
            <person name="Miyauchi S."/>
            <person name="Morin E."/>
            <person name="Drula E."/>
            <person name="Courty P.E."/>
            <person name="Chicoki N."/>
            <person name="Fauchery L."/>
            <person name="Kohler A."/>
            <person name="Kuo A."/>
            <person name="Labutti K."/>
            <person name="Pangilinan J."/>
            <person name="Lipzen A."/>
            <person name="Riley R."/>
            <person name="Andreopoulos W."/>
            <person name="He G."/>
            <person name="Johnson J."/>
            <person name="Barry K.W."/>
            <person name="Grigoriev I.V."/>
            <person name="Nagy L."/>
            <person name="Hibbett D."/>
            <person name="Henrissat B."/>
            <person name="Matheny P.B."/>
            <person name="Labbe J."/>
            <person name="Martin F."/>
        </authorList>
    </citation>
    <scope>NUCLEOTIDE SEQUENCE</scope>
    <source>
        <strain evidence="1">FP105234-sp</strain>
    </source>
</reference>
<dbReference type="Proteomes" id="UP000814033">
    <property type="component" value="Unassembled WGS sequence"/>
</dbReference>
<accession>A0ACB8RYB2</accession>
<organism evidence="1 2">
    <name type="scientific">Auriscalpium vulgare</name>
    <dbReference type="NCBI Taxonomy" id="40419"/>
    <lineage>
        <taxon>Eukaryota</taxon>
        <taxon>Fungi</taxon>
        <taxon>Dikarya</taxon>
        <taxon>Basidiomycota</taxon>
        <taxon>Agaricomycotina</taxon>
        <taxon>Agaricomycetes</taxon>
        <taxon>Russulales</taxon>
        <taxon>Auriscalpiaceae</taxon>
        <taxon>Auriscalpium</taxon>
    </lineage>
</organism>
<reference evidence="1" key="2">
    <citation type="journal article" date="2022" name="New Phytol.">
        <title>Evolutionary transition to the ectomycorrhizal habit in the genomes of a hyperdiverse lineage of mushroom-forming fungi.</title>
        <authorList>
            <person name="Looney B."/>
            <person name="Miyauchi S."/>
            <person name="Morin E."/>
            <person name="Drula E."/>
            <person name="Courty P.E."/>
            <person name="Kohler A."/>
            <person name="Kuo A."/>
            <person name="LaButti K."/>
            <person name="Pangilinan J."/>
            <person name="Lipzen A."/>
            <person name="Riley R."/>
            <person name="Andreopoulos W."/>
            <person name="He G."/>
            <person name="Johnson J."/>
            <person name="Nolan M."/>
            <person name="Tritt A."/>
            <person name="Barry K.W."/>
            <person name="Grigoriev I.V."/>
            <person name="Nagy L.G."/>
            <person name="Hibbett D."/>
            <person name="Henrissat B."/>
            <person name="Matheny P.B."/>
            <person name="Labbe J."/>
            <person name="Martin F.M."/>
        </authorList>
    </citation>
    <scope>NUCLEOTIDE SEQUENCE</scope>
    <source>
        <strain evidence="1">FP105234-sp</strain>
    </source>
</reference>
<protein>
    <submittedName>
        <fullName evidence="1">Uncharacterized protein</fullName>
    </submittedName>
</protein>
<evidence type="ECO:0000313" key="2">
    <source>
        <dbReference type="Proteomes" id="UP000814033"/>
    </source>
</evidence>
<evidence type="ECO:0000313" key="1">
    <source>
        <dbReference type="EMBL" id="KAI0048940.1"/>
    </source>
</evidence>
<dbReference type="EMBL" id="MU275879">
    <property type="protein sequence ID" value="KAI0048940.1"/>
    <property type="molecule type" value="Genomic_DNA"/>
</dbReference>
<name>A0ACB8RYB2_9AGAM</name>
<sequence>MAEDPRDFGGTAPPTESRVASTGRLALKLEKCTGMPEVSHLKGYRALVHVNGTTEKTRLSTTSKTGAVWNETFLFDNLKTYVAKFEIWAKRTCLHRKKCVGTFIIPVASLLESGEASYPLIIQDPFESAGSSCQLYISATQMDQHTELQHVVSELHVNSEALVAPTKILAVLDAAKSIHDDTTSIADDWGSLMDKINAIASVMDKISQAHPYLALAWTILDAGRKVVDTQKKRDDKIQSLIHVIYEVYEIVNLDSLMTSSTQQHVINYMAKQTVACSHFILKYLQIKIFWKRTVEHLFSDVDETISKYEVVFQGLKNAFSMNTSIHIQLVTQDIFADLKTLSVKTDIDKIPYAKGARHQLDKQCLPGTRVKFLQSIKDWILEPNVTDCAKVMLLTGLSGTGKSSVAHSIANYVDLELGCLGSSFFFDINDIKERNPKTLFGTIAHDLADFDPSFRHTLNEHVGGRRAIINDTSLDSQFDNFLLMPLKKLDLLSGPIVIVIDGLDESAAFGNNDRGRLIKLLSSRLTELPSSFHIFLTSRLEEDINDYMISSIGDITHNNMDHVSSVSTEHDIELYISSQLVDRKGKKISCFGGRQYIMLAQKSERLFQWAHIACDLIIDKGSEGGMPLEEEMKDTFNSLMNMSKDPQSKMTLLDRLYKDLLTKRFSTAKRLPMLRLFLGQLIAAGEPLSIKSLQHLYTHSKYQNDDIKFEWIISKLGSVLTGASSPLEPIQFIHSSFRDFLMNRVKSEEFCIEDTSQDHKSLAWSVLTILNTQLKFNMSNFPSSYVANSDIASLDMRWFCDNLSLSYASHYWGWHLSKCPFDAELENLLGQFVHKKILYWLEALSLLKLMNTARQTVSSAISFCKEDALKIAIQDVESFVQIFGQAITKSMPHLYFAAATFAPESSQVLQQNVQALRHMPVLKKGRMTMWPTTIARIYITQTVMSVAYSPDGNQIVCGCENGTISMWEVETGQPVGTPLQG</sequence>
<feature type="non-terminal residue" evidence="1">
    <location>
        <position position="981"/>
    </location>
</feature>